<organism evidence="2 3">
    <name type="scientific">Anopheles maculatus</name>
    <dbReference type="NCBI Taxonomy" id="74869"/>
    <lineage>
        <taxon>Eukaryota</taxon>
        <taxon>Metazoa</taxon>
        <taxon>Ecdysozoa</taxon>
        <taxon>Arthropoda</taxon>
        <taxon>Hexapoda</taxon>
        <taxon>Insecta</taxon>
        <taxon>Pterygota</taxon>
        <taxon>Neoptera</taxon>
        <taxon>Endopterygota</taxon>
        <taxon>Diptera</taxon>
        <taxon>Nematocera</taxon>
        <taxon>Culicoidea</taxon>
        <taxon>Culicidae</taxon>
        <taxon>Anophelinae</taxon>
        <taxon>Anopheles</taxon>
        <taxon>Anopheles maculatus group</taxon>
    </lineage>
</organism>
<evidence type="ECO:0000313" key="3">
    <source>
        <dbReference type="Proteomes" id="UP000075901"/>
    </source>
</evidence>
<keyword evidence="3" id="KW-1185">Reference proteome</keyword>
<evidence type="ECO:0000256" key="1">
    <source>
        <dbReference type="SAM" id="MobiDB-lite"/>
    </source>
</evidence>
<dbReference type="EnsemblMetazoa" id="AMAM011986-RA">
    <property type="protein sequence ID" value="AMAM011986-PA"/>
    <property type="gene ID" value="AMAM011986"/>
</dbReference>
<sequence>MASSMNSRNRIRRRLAAISFLSNISLDGTHRDTKLGPLHGGGGGAGGASLAGRAGGATTVSHTSAALALNNNDLDGIGTCNDEPGEDGLDAPGTVRGWQPAAGGGPAPSDGAAAGLSGGGSGTNPLIAADGGQQRARARTGTFSKSPERYAGKRIDSEGNMVVSNGSSAKGTPLKDRYVY</sequence>
<name>A0A182SRJ3_9DIPT</name>
<protein>
    <submittedName>
        <fullName evidence="2">Uncharacterized protein</fullName>
    </submittedName>
</protein>
<feature type="compositionally biased region" description="Gly residues" evidence="1">
    <location>
        <begin position="38"/>
        <end position="55"/>
    </location>
</feature>
<feature type="region of interest" description="Disordered" evidence="1">
    <location>
        <begin position="35"/>
        <end position="55"/>
    </location>
</feature>
<evidence type="ECO:0000313" key="2">
    <source>
        <dbReference type="EnsemblMetazoa" id="AMAM011986-PA"/>
    </source>
</evidence>
<dbReference type="AlphaFoldDB" id="A0A182SRJ3"/>
<accession>A0A182SRJ3</accession>
<dbReference type="VEuPathDB" id="VectorBase:AMAM011986"/>
<feature type="compositionally biased region" description="Basic and acidic residues" evidence="1">
    <location>
        <begin position="146"/>
        <end position="157"/>
    </location>
</feature>
<feature type="compositionally biased region" description="Low complexity" evidence="1">
    <location>
        <begin position="131"/>
        <end position="142"/>
    </location>
</feature>
<feature type="region of interest" description="Disordered" evidence="1">
    <location>
        <begin position="97"/>
        <end position="180"/>
    </location>
</feature>
<reference evidence="3" key="1">
    <citation type="submission" date="2013-09" db="EMBL/GenBank/DDBJ databases">
        <title>The Genome Sequence of Anopheles maculatus species B.</title>
        <authorList>
            <consortium name="The Broad Institute Genomics Platform"/>
            <person name="Neafsey D.E."/>
            <person name="Besansky N."/>
            <person name="Howell P."/>
            <person name="Walton C."/>
            <person name="Young S.K."/>
            <person name="Zeng Q."/>
            <person name="Gargeya S."/>
            <person name="Fitzgerald M."/>
            <person name="Haas B."/>
            <person name="Abouelleil A."/>
            <person name="Allen A.W."/>
            <person name="Alvarado L."/>
            <person name="Arachchi H.M."/>
            <person name="Berlin A.M."/>
            <person name="Chapman S.B."/>
            <person name="Gainer-Dewar J."/>
            <person name="Goldberg J."/>
            <person name="Griggs A."/>
            <person name="Gujja S."/>
            <person name="Hansen M."/>
            <person name="Howarth C."/>
            <person name="Imamovic A."/>
            <person name="Ireland A."/>
            <person name="Larimer J."/>
            <person name="McCowan C."/>
            <person name="Murphy C."/>
            <person name="Pearson M."/>
            <person name="Poon T.W."/>
            <person name="Priest M."/>
            <person name="Roberts A."/>
            <person name="Saif S."/>
            <person name="Shea T."/>
            <person name="Sisk P."/>
            <person name="Sykes S."/>
            <person name="Wortman J."/>
            <person name="Nusbaum C."/>
            <person name="Birren B."/>
        </authorList>
    </citation>
    <scope>NUCLEOTIDE SEQUENCE [LARGE SCALE GENOMIC DNA]</scope>
    <source>
        <strain evidence="3">maculatus3</strain>
    </source>
</reference>
<dbReference type="Proteomes" id="UP000075901">
    <property type="component" value="Unassembled WGS sequence"/>
</dbReference>
<proteinExistence type="predicted"/>
<reference evidence="2" key="2">
    <citation type="submission" date="2020-05" db="UniProtKB">
        <authorList>
            <consortium name="EnsemblMetazoa"/>
        </authorList>
    </citation>
    <scope>IDENTIFICATION</scope>
    <source>
        <strain evidence="2">maculatus3</strain>
    </source>
</reference>